<accession>A0A5B9MHV9</accession>
<dbReference type="GO" id="GO:0008236">
    <property type="term" value="F:serine-type peptidase activity"/>
    <property type="evidence" value="ECO:0007669"/>
    <property type="project" value="InterPro"/>
</dbReference>
<dbReference type="InterPro" id="IPR029058">
    <property type="entry name" value="AB_hydrolase_fold"/>
</dbReference>
<dbReference type="Gene3D" id="3.40.50.1820">
    <property type="entry name" value="alpha/beta hydrolase"/>
    <property type="match status" value="1"/>
</dbReference>
<reference evidence="4 5" key="1">
    <citation type="submission" date="2019-02" db="EMBL/GenBank/DDBJ databases">
        <title>Planctomycetal bacteria perform biofilm scaping via a novel small molecule.</title>
        <authorList>
            <person name="Jeske O."/>
            <person name="Boedeker C."/>
            <person name="Wiegand S."/>
            <person name="Breitling P."/>
            <person name="Kallscheuer N."/>
            <person name="Jogler M."/>
            <person name="Rohde M."/>
            <person name="Petersen J."/>
            <person name="Medema M.H."/>
            <person name="Surup F."/>
            <person name="Jogler C."/>
        </authorList>
    </citation>
    <scope>NUCLEOTIDE SEQUENCE [LARGE SCALE GENOMIC DNA]</scope>
    <source>
        <strain evidence="4 5">Mal15</strain>
    </source>
</reference>
<name>A0A5B9MHV9_9BACT</name>
<evidence type="ECO:0000313" key="5">
    <source>
        <dbReference type="Proteomes" id="UP000321353"/>
    </source>
</evidence>
<protein>
    <recommendedName>
        <fullName evidence="3">Peptidase S9 prolyl oligopeptidase catalytic domain-containing protein</fullName>
    </recommendedName>
</protein>
<dbReference type="Pfam" id="PF00326">
    <property type="entry name" value="Peptidase_S9"/>
    <property type="match status" value="1"/>
</dbReference>
<organism evidence="4 5">
    <name type="scientific">Stieleria maiorica</name>
    <dbReference type="NCBI Taxonomy" id="2795974"/>
    <lineage>
        <taxon>Bacteria</taxon>
        <taxon>Pseudomonadati</taxon>
        <taxon>Planctomycetota</taxon>
        <taxon>Planctomycetia</taxon>
        <taxon>Pirellulales</taxon>
        <taxon>Pirellulaceae</taxon>
        <taxon>Stieleria</taxon>
    </lineage>
</organism>
<evidence type="ECO:0000259" key="3">
    <source>
        <dbReference type="Pfam" id="PF00326"/>
    </source>
</evidence>
<dbReference type="PANTHER" id="PTHR43037">
    <property type="entry name" value="UNNAMED PRODUCT-RELATED"/>
    <property type="match status" value="1"/>
</dbReference>
<feature type="signal peptide" evidence="2">
    <location>
        <begin position="1"/>
        <end position="19"/>
    </location>
</feature>
<gene>
    <name evidence="4" type="ORF">Mal15_36460</name>
</gene>
<dbReference type="KEGG" id="smam:Mal15_36460"/>
<feature type="domain" description="Peptidase S9 prolyl oligopeptidase catalytic" evidence="3">
    <location>
        <begin position="240"/>
        <end position="378"/>
    </location>
</feature>
<dbReference type="SUPFAM" id="SSF53474">
    <property type="entry name" value="alpha/beta-Hydrolases"/>
    <property type="match status" value="1"/>
</dbReference>
<dbReference type="InterPro" id="IPR001375">
    <property type="entry name" value="Peptidase_S9_cat"/>
</dbReference>
<dbReference type="RefSeq" id="WP_147868956.1">
    <property type="nucleotide sequence ID" value="NZ_CP036264.1"/>
</dbReference>
<dbReference type="AlphaFoldDB" id="A0A5B9MHV9"/>
<evidence type="ECO:0000313" key="4">
    <source>
        <dbReference type="EMBL" id="QEF99580.1"/>
    </source>
</evidence>
<evidence type="ECO:0000256" key="2">
    <source>
        <dbReference type="SAM" id="SignalP"/>
    </source>
</evidence>
<dbReference type="EMBL" id="CP036264">
    <property type="protein sequence ID" value="QEF99580.1"/>
    <property type="molecule type" value="Genomic_DNA"/>
</dbReference>
<keyword evidence="1 2" id="KW-0732">Signal</keyword>
<dbReference type="PANTHER" id="PTHR43037:SF1">
    <property type="entry name" value="BLL1128 PROTEIN"/>
    <property type="match status" value="1"/>
</dbReference>
<feature type="chain" id="PRO_5022881408" description="Peptidase S9 prolyl oligopeptidase catalytic domain-containing protein" evidence="2">
    <location>
        <begin position="20"/>
        <end position="695"/>
    </location>
</feature>
<evidence type="ECO:0000256" key="1">
    <source>
        <dbReference type="ARBA" id="ARBA00022729"/>
    </source>
</evidence>
<sequence length="695" mass="78288" precursor="true">MKCLLLVVVGFCLTSIAVADGPADNRPDSVRPIPPLGEALEDAQSRQLNDGCQAVRRIWSEMLNRAEQKTRTGNKWQQAQHQQAYQMLSRLTPEILVFPRAVELALEFDQFYKPQDFDAAVTLLDEAQRRIEVAAVTPSWSRVVGIGDGETQRLIIGGYQSKIDQSYQPYALVVPAGYAHGDSRPRRLDIWFHGRGETLSEVGFLSKGRTSAGQYTPDDTFVLHPYGRYANAFKFAGEVDVLEALDHVSNQLPVDDHRISVRGFSMGGAACWQFATHYADRFFAANPGAGFSETPEFLKSFQGEDLTSTPDYQRTLWRLYDCPHWARNLIHCPTVAYSGEIDRQKQAADVMEQALTQHDIDLVHIIGPQTAHKIHEDSKLEIERRMNALAAAVRPDVPRTIDLTTQTLRYNRMHWVSVHGLVNHWETARVQARLDADAAPSRLVVETSNVTHLRLDFAPGQWPASFPERPVVEIDGNEIQGPPIRSDRSWTAELIRDNGRWELGSIDDSELRKRPGMQGPIDDAFMDSFLFVLPSASGDDGDVDAWAASEAEHAQLHWRKHFRGDIQSVSDRELTKQQIESHNLILFGDPRSNSVIARLADSLPVRWGEDSIQLGGRSFSRRGHAVAMVYPNPLNPDRYIVINSGFTFREYDYLNNARQTPKLPDWAIIDITDGATMRDPGKVQAAGFFNERWMP</sequence>
<keyword evidence="5" id="KW-1185">Reference proteome</keyword>
<dbReference type="InterPro" id="IPR050955">
    <property type="entry name" value="Plant_Biomass_Hydrol_Est"/>
</dbReference>
<dbReference type="GO" id="GO:0006508">
    <property type="term" value="P:proteolysis"/>
    <property type="evidence" value="ECO:0007669"/>
    <property type="project" value="InterPro"/>
</dbReference>
<proteinExistence type="predicted"/>
<dbReference type="Proteomes" id="UP000321353">
    <property type="component" value="Chromosome"/>
</dbReference>